<feature type="region of interest" description="Disordered" evidence="1">
    <location>
        <begin position="33"/>
        <end position="72"/>
    </location>
</feature>
<organism evidence="2 3">
    <name type="scientific">Dactylosporangium maewongense</name>
    <dbReference type="NCBI Taxonomy" id="634393"/>
    <lineage>
        <taxon>Bacteria</taxon>
        <taxon>Bacillati</taxon>
        <taxon>Actinomycetota</taxon>
        <taxon>Actinomycetes</taxon>
        <taxon>Micromonosporales</taxon>
        <taxon>Micromonosporaceae</taxon>
        <taxon>Dactylosporangium</taxon>
    </lineage>
</organism>
<evidence type="ECO:0000313" key="3">
    <source>
        <dbReference type="Proteomes" id="UP001501470"/>
    </source>
</evidence>
<reference evidence="2 3" key="1">
    <citation type="journal article" date="2019" name="Int. J. Syst. Evol. Microbiol.">
        <title>The Global Catalogue of Microorganisms (GCM) 10K type strain sequencing project: providing services to taxonomists for standard genome sequencing and annotation.</title>
        <authorList>
            <consortium name="The Broad Institute Genomics Platform"/>
            <consortium name="The Broad Institute Genome Sequencing Center for Infectious Disease"/>
            <person name="Wu L."/>
            <person name="Ma J."/>
        </authorList>
    </citation>
    <scope>NUCLEOTIDE SEQUENCE [LARGE SCALE GENOMIC DNA]</scope>
    <source>
        <strain evidence="2 3">JCM 15933</strain>
    </source>
</reference>
<accession>A0ABN2AI67</accession>
<dbReference type="RefSeq" id="WP_425552243.1">
    <property type="nucleotide sequence ID" value="NZ_BAAAQD010000007.1"/>
</dbReference>
<protein>
    <submittedName>
        <fullName evidence="2">Uncharacterized protein</fullName>
    </submittedName>
</protein>
<sequence length="72" mass="8060">MPTDDIVQGVSPGALTEEALLRELASLHGTRHDALRHGPDSALANHTRRTTELEGEYLRRHPSREINPARIR</sequence>
<comment type="caution">
    <text evidence="2">The sequence shown here is derived from an EMBL/GenBank/DDBJ whole genome shotgun (WGS) entry which is preliminary data.</text>
</comment>
<gene>
    <name evidence="2" type="ORF">GCM10009827_039210</name>
</gene>
<keyword evidence="3" id="KW-1185">Reference proteome</keyword>
<evidence type="ECO:0000313" key="2">
    <source>
        <dbReference type="EMBL" id="GAA1519877.1"/>
    </source>
</evidence>
<proteinExistence type="predicted"/>
<feature type="compositionally biased region" description="Basic and acidic residues" evidence="1">
    <location>
        <begin position="49"/>
        <end position="59"/>
    </location>
</feature>
<dbReference type="InterPro" id="IPR046156">
    <property type="entry name" value="DUF6158"/>
</dbReference>
<name>A0ABN2AI67_9ACTN</name>
<dbReference type="Proteomes" id="UP001501470">
    <property type="component" value="Unassembled WGS sequence"/>
</dbReference>
<evidence type="ECO:0000256" key="1">
    <source>
        <dbReference type="SAM" id="MobiDB-lite"/>
    </source>
</evidence>
<dbReference type="Pfam" id="PF19655">
    <property type="entry name" value="DUF6158"/>
    <property type="match status" value="1"/>
</dbReference>
<dbReference type="EMBL" id="BAAAQD010000007">
    <property type="protein sequence ID" value="GAA1519877.1"/>
    <property type="molecule type" value="Genomic_DNA"/>
</dbReference>